<comment type="caution">
    <text evidence="2">The sequence shown here is derived from an EMBL/GenBank/DDBJ whole genome shotgun (WGS) entry which is preliminary data.</text>
</comment>
<protein>
    <submittedName>
        <fullName evidence="2">SDR family oxidoreductase</fullName>
    </submittedName>
</protein>
<reference evidence="2" key="1">
    <citation type="submission" date="2019-04" db="EMBL/GenBank/DDBJ databases">
        <title>Whole genome sequencing of cave bacteria.</title>
        <authorList>
            <person name="Gan H.M."/>
            <person name="Barton H."/>
            <person name="Savka M.A."/>
        </authorList>
    </citation>
    <scope>NUCLEOTIDE SEQUENCE [LARGE SCALE GENOMIC DNA]</scope>
    <source>
        <strain evidence="2">LC387</strain>
    </source>
</reference>
<dbReference type="FunFam" id="3.40.50.720:FF:000084">
    <property type="entry name" value="Short-chain dehydrogenase reductase"/>
    <property type="match status" value="1"/>
</dbReference>
<dbReference type="AlphaFoldDB" id="A0A4U6BJN9"/>
<dbReference type="InterPro" id="IPR050259">
    <property type="entry name" value="SDR"/>
</dbReference>
<dbReference type="Pfam" id="PF13561">
    <property type="entry name" value="adh_short_C2"/>
    <property type="match status" value="1"/>
</dbReference>
<dbReference type="RefSeq" id="WP_046828941.1">
    <property type="nucleotide sequence ID" value="NZ_LBIA02000001.1"/>
</dbReference>
<dbReference type="InterPro" id="IPR036291">
    <property type="entry name" value="NAD(P)-bd_dom_sf"/>
</dbReference>
<evidence type="ECO:0000256" key="1">
    <source>
        <dbReference type="ARBA" id="ARBA00006484"/>
    </source>
</evidence>
<evidence type="ECO:0000313" key="3">
    <source>
        <dbReference type="Proteomes" id="UP000034832"/>
    </source>
</evidence>
<keyword evidence="3" id="KW-1185">Reference proteome</keyword>
<dbReference type="PANTHER" id="PTHR42879">
    <property type="entry name" value="3-OXOACYL-(ACYL-CARRIER-PROTEIN) REDUCTASE"/>
    <property type="match status" value="1"/>
</dbReference>
<accession>A0A4U6BJN9</accession>
<sequence length="266" mass="27652">MDLQLTGKIAVVTGGTRGIGKAIARSLAGEGMDVAIIGRDLEAAKATASEISSATGRMVHAYAGDTGKDEAVRAAVAAIRSDFGRIDVLVNSAAQPSGQAKPPSLSEITDEMFWSDVNVKVMGYLRMAREVAPLMTEQGWGRIINISGLGARQTGTTIGSIRNVGVAALTKNLADELGPRGINVTCVHPGLTRTEKTPGVIAWRAGLTKKTEAEVEKAMNDLNTIRRLVTAEEIGHIVAFLASPKSIAINGDAIAAGGGAPGSIYY</sequence>
<gene>
    <name evidence="2" type="ORF">YH63_002660</name>
</gene>
<dbReference type="SUPFAM" id="SSF51735">
    <property type="entry name" value="NAD(P)-binding Rossmann-fold domains"/>
    <property type="match status" value="1"/>
</dbReference>
<dbReference type="OrthoDB" id="9793325at2"/>
<dbReference type="STRING" id="211460.YH63_16230"/>
<dbReference type="InterPro" id="IPR002347">
    <property type="entry name" value="SDR_fam"/>
</dbReference>
<dbReference type="Gene3D" id="3.40.50.720">
    <property type="entry name" value="NAD(P)-binding Rossmann-like Domain"/>
    <property type="match status" value="1"/>
</dbReference>
<dbReference type="Proteomes" id="UP000034832">
    <property type="component" value="Unassembled WGS sequence"/>
</dbReference>
<organism evidence="2 3">
    <name type="scientific">Afipia massiliensis</name>
    <dbReference type="NCBI Taxonomy" id="211460"/>
    <lineage>
        <taxon>Bacteria</taxon>
        <taxon>Pseudomonadati</taxon>
        <taxon>Pseudomonadota</taxon>
        <taxon>Alphaproteobacteria</taxon>
        <taxon>Hyphomicrobiales</taxon>
        <taxon>Nitrobacteraceae</taxon>
        <taxon>Afipia</taxon>
    </lineage>
</organism>
<dbReference type="PRINTS" id="PR00081">
    <property type="entry name" value="GDHRDH"/>
</dbReference>
<proteinExistence type="inferred from homology"/>
<comment type="similarity">
    <text evidence="1">Belongs to the short-chain dehydrogenases/reductases (SDR) family.</text>
</comment>
<dbReference type="EMBL" id="LBIA02000001">
    <property type="protein sequence ID" value="TKT70402.1"/>
    <property type="molecule type" value="Genomic_DNA"/>
</dbReference>
<evidence type="ECO:0000313" key="2">
    <source>
        <dbReference type="EMBL" id="TKT70402.1"/>
    </source>
</evidence>
<name>A0A4U6BJN9_9BRAD</name>